<dbReference type="OrthoDB" id="9410992at2759"/>
<gene>
    <name evidence="1" type="ORF">G0U57_000601</name>
</gene>
<proteinExistence type="predicted"/>
<dbReference type="Pfam" id="PF18744">
    <property type="entry name" value="SNAD1"/>
    <property type="match status" value="2"/>
</dbReference>
<dbReference type="Proteomes" id="UP000765507">
    <property type="component" value="Unassembled WGS sequence"/>
</dbReference>
<reference evidence="1 2" key="1">
    <citation type="journal article" date="2020" name="G3 (Bethesda)">
        <title>Draft Genome of the Common Snapping Turtle, Chelydra serpentina, a Model for Phenotypic Plasticity in Reptiles.</title>
        <authorList>
            <person name="Das D."/>
            <person name="Singh S.K."/>
            <person name="Bierstedt J."/>
            <person name="Erickson A."/>
            <person name="Galli G.L.J."/>
            <person name="Crossley D.A. 2nd"/>
            <person name="Rhen T."/>
        </authorList>
    </citation>
    <scope>NUCLEOTIDE SEQUENCE [LARGE SCALE GENOMIC DNA]</scope>
    <source>
        <strain evidence="1">KW</strain>
    </source>
</reference>
<accession>A0A8T1S2V2</accession>
<organism evidence="1 2">
    <name type="scientific">Chelydra serpentina</name>
    <name type="common">Snapping turtle</name>
    <name type="synonym">Testudo serpentina</name>
    <dbReference type="NCBI Taxonomy" id="8475"/>
    <lineage>
        <taxon>Eukaryota</taxon>
        <taxon>Metazoa</taxon>
        <taxon>Chordata</taxon>
        <taxon>Craniata</taxon>
        <taxon>Vertebrata</taxon>
        <taxon>Euteleostomi</taxon>
        <taxon>Archelosauria</taxon>
        <taxon>Testudinata</taxon>
        <taxon>Testudines</taxon>
        <taxon>Cryptodira</taxon>
        <taxon>Durocryptodira</taxon>
        <taxon>Americhelydia</taxon>
        <taxon>Chelydroidea</taxon>
        <taxon>Chelydridae</taxon>
        <taxon>Chelydra</taxon>
    </lineage>
</organism>
<dbReference type="InterPro" id="IPR040958">
    <property type="entry name" value="SNAD1"/>
</dbReference>
<protein>
    <submittedName>
        <fullName evidence="1">Uncharacterized protein</fullName>
    </submittedName>
</protein>
<keyword evidence="2" id="KW-1185">Reference proteome</keyword>
<name>A0A8T1S2V2_CHESE</name>
<dbReference type="EMBL" id="JAHGAV010001080">
    <property type="protein sequence ID" value="KAG6922904.1"/>
    <property type="molecule type" value="Genomic_DNA"/>
</dbReference>
<comment type="caution">
    <text evidence="1">The sequence shown here is derived from an EMBL/GenBank/DDBJ whole genome shotgun (WGS) entry which is preliminary data.</text>
</comment>
<evidence type="ECO:0000313" key="2">
    <source>
        <dbReference type="Proteomes" id="UP000765507"/>
    </source>
</evidence>
<evidence type="ECO:0000313" key="1">
    <source>
        <dbReference type="EMBL" id="KAG6922904.1"/>
    </source>
</evidence>
<dbReference type="AlphaFoldDB" id="A0A8T1S2V2"/>
<sequence length="257" mass="29122">MPLLLCFGPETAGSINPVALKAIVDHVHQYHPVTTPVPTVQYAVAISLPQSVCQSTSLHDLQKHLPVAELQEMKSKLETGFLYEGEHIVAAKPDKSDTRSLHSEWLMLCLDQNGVSPVSRLLDKVRSQTKCQVTRALEEWFGSNRYTRWFPNNQCGWNGCFVFFSYFAPCLGTCLSLKDDHRIQQLMDGIFGAIDEDRRALAFKEVFLQDRGRGKQFVWNSWQTLCKVPMYQCDDKGCQSCEEKDVNKNSCLTAVKN</sequence>